<evidence type="ECO:0000256" key="1">
    <source>
        <dbReference type="ARBA" id="ARBA00022884"/>
    </source>
</evidence>
<dbReference type="Pfam" id="PF01728">
    <property type="entry name" value="FtsJ"/>
    <property type="match status" value="1"/>
</dbReference>
<organism evidence="5 6">
    <name type="scientific">Marinomonas primoryensis</name>
    <dbReference type="NCBI Taxonomy" id="178399"/>
    <lineage>
        <taxon>Bacteria</taxon>
        <taxon>Pseudomonadati</taxon>
        <taxon>Pseudomonadota</taxon>
        <taxon>Gammaproteobacteria</taxon>
        <taxon>Oceanospirillales</taxon>
        <taxon>Oceanospirillaceae</taxon>
        <taxon>Marinomonas</taxon>
    </lineage>
</organism>
<reference evidence="5 6" key="1">
    <citation type="submission" date="2020-06" db="EMBL/GenBank/DDBJ databases">
        <authorList>
            <person name="Voronona O.L."/>
            <person name="Aksenova E.I."/>
            <person name="Kunda M.S."/>
            <person name="Semenov A.N."/>
            <person name="Ryzhova N."/>
        </authorList>
    </citation>
    <scope>NUCLEOTIDE SEQUENCE [LARGE SCALE GENOMIC DNA]</scope>
    <source>
        <strain evidence="5 6">MPKMM3633</strain>
    </source>
</reference>
<dbReference type="Gene3D" id="3.40.50.150">
    <property type="entry name" value="Vaccinia Virus protein VP39"/>
    <property type="match status" value="1"/>
</dbReference>
<evidence type="ECO:0000313" key="6">
    <source>
        <dbReference type="Proteomes" id="UP000509371"/>
    </source>
</evidence>
<dbReference type="GO" id="GO:0003723">
    <property type="term" value="F:RNA binding"/>
    <property type="evidence" value="ECO:0007669"/>
    <property type="project" value="UniProtKB-KW"/>
</dbReference>
<protein>
    <submittedName>
        <fullName evidence="5">TlyA family RNA methyltransferase</fullName>
    </submittedName>
</protein>
<dbReference type="InterPro" id="IPR036986">
    <property type="entry name" value="S4_RNA-bd_sf"/>
</dbReference>
<evidence type="ECO:0000256" key="2">
    <source>
        <dbReference type="ARBA" id="ARBA00029460"/>
    </source>
</evidence>
<comment type="similarity">
    <text evidence="2">Belongs to the TlyA family.</text>
</comment>
<dbReference type="KEGG" id="mpri:MP3633_0826"/>
<dbReference type="RefSeq" id="WP_176334565.1">
    <property type="nucleotide sequence ID" value="NZ_BAAAEF010000003.1"/>
</dbReference>
<keyword evidence="1 3" id="KW-0694">RNA-binding</keyword>
<dbReference type="NCBIfam" id="TIGR00478">
    <property type="entry name" value="tly"/>
    <property type="match status" value="1"/>
</dbReference>
<dbReference type="SUPFAM" id="SSF55174">
    <property type="entry name" value="Alpha-L RNA-binding motif"/>
    <property type="match status" value="1"/>
</dbReference>
<dbReference type="InterPro" id="IPR004538">
    <property type="entry name" value="Hemolysin_A/TlyA"/>
</dbReference>
<dbReference type="CDD" id="cd02440">
    <property type="entry name" value="AdoMet_MTases"/>
    <property type="match status" value="1"/>
</dbReference>
<dbReference type="PANTHER" id="PTHR32319:SF0">
    <property type="entry name" value="BACTERIAL HEMOLYSIN-LIKE PROTEIN"/>
    <property type="match status" value="1"/>
</dbReference>
<dbReference type="InterPro" id="IPR047048">
    <property type="entry name" value="TlyA"/>
</dbReference>
<gene>
    <name evidence="5" type="ORF">MP3633_0826</name>
</gene>
<proteinExistence type="inferred from homology"/>
<keyword evidence="5" id="KW-0489">Methyltransferase</keyword>
<dbReference type="Gene3D" id="3.10.290.10">
    <property type="entry name" value="RNA-binding S4 domain"/>
    <property type="match status" value="1"/>
</dbReference>
<name>A0A859CUH2_9GAMM</name>
<dbReference type="EMBL" id="CP054301">
    <property type="protein sequence ID" value="QKK79562.1"/>
    <property type="molecule type" value="Genomic_DNA"/>
</dbReference>
<dbReference type="SMART" id="SM00363">
    <property type="entry name" value="S4"/>
    <property type="match status" value="1"/>
</dbReference>
<dbReference type="PANTHER" id="PTHR32319">
    <property type="entry name" value="BACTERIAL HEMOLYSIN-LIKE PROTEIN"/>
    <property type="match status" value="1"/>
</dbReference>
<accession>A0A859CUH2</accession>
<dbReference type="InterPro" id="IPR002942">
    <property type="entry name" value="S4_RNA-bd"/>
</dbReference>
<evidence type="ECO:0000259" key="4">
    <source>
        <dbReference type="SMART" id="SM00363"/>
    </source>
</evidence>
<evidence type="ECO:0000256" key="3">
    <source>
        <dbReference type="PROSITE-ProRule" id="PRU00182"/>
    </source>
</evidence>
<dbReference type="GO" id="GO:0032259">
    <property type="term" value="P:methylation"/>
    <property type="evidence" value="ECO:0007669"/>
    <property type="project" value="UniProtKB-KW"/>
</dbReference>
<dbReference type="InterPro" id="IPR002877">
    <property type="entry name" value="RNA_MeTrfase_FtsJ_dom"/>
</dbReference>
<evidence type="ECO:0000313" key="5">
    <source>
        <dbReference type="EMBL" id="QKK79562.1"/>
    </source>
</evidence>
<dbReference type="InterPro" id="IPR029063">
    <property type="entry name" value="SAM-dependent_MTases_sf"/>
</dbReference>
<dbReference type="Proteomes" id="UP000509371">
    <property type="component" value="Chromosome"/>
</dbReference>
<dbReference type="SUPFAM" id="SSF53335">
    <property type="entry name" value="S-adenosyl-L-methionine-dependent methyltransferases"/>
    <property type="match status" value="1"/>
</dbReference>
<dbReference type="GO" id="GO:0008168">
    <property type="term" value="F:methyltransferase activity"/>
    <property type="evidence" value="ECO:0007669"/>
    <property type="project" value="UniProtKB-KW"/>
</dbReference>
<dbReference type="PIRSF" id="PIRSF005578">
    <property type="entry name" value="TlyA"/>
    <property type="match status" value="1"/>
</dbReference>
<feature type="domain" description="RNA-binding S4" evidence="4">
    <location>
        <begin position="2"/>
        <end position="72"/>
    </location>
</feature>
<dbReference type="CDD" id="cd00165">
    <property type="entry name" value="S4"/>
    <property type="match status" value="1"/>
</dbReference>
<keyword evidence="5" id="KW-0808">Transferase</keyword>
<dbReference type="PROSITE" id="PS50889">
    <property type="entry name" value="S4"/>
    <property type="match status" value="1"/>
</dbReference>
<dbReference type="AlphaFoldDB" id="A0A859CUH2"/>
<dbReference type="Pfam" id="PF01479">
    <property type="entry name" value="S4"/>
    <property type="match status" value="1"/>
</dbReference>
<sequence>MLRIDLILTEQGLAKSRSQAQTFISEGRVSYKQNEQWIKVTKPSLKLTFDVEVNITSNHADRYVSRGALKLEGALRHTQLNIEGFHVLDIGQSTGGFSDCSIQHGAACVVGVEVGHGQLDPRLRDNQNIVCLEGINARNLSIEDLGGHFPENGFNLVVMDVSFISQTKILPQLPNLLSKTGHLITLVKPQFEVGKEFIGKGGIVKDKQRVNQLAKDMQAFVRTLGFDVKCYIDSPIKGGDGNQEFLLWATRTEV</sequence>